<dbReference type="RefSeq" id="WP_316426660.1">
    <property type="nucleotide sequence ID" value="NZ_CP130144.1"/>
</dbReference>
<dbReference type="InterPro" id="IPR027417">
    <property type="entry name" value="P-loop_NTPase"/>
</dbReference>
<dbReference type="AlphaFoldDB" id="A0AA96WUZ1"/>
<dbReference type="Gene3D" id="3.40.50.300">
    <property type="entry name" value="P-loop containing nucleotide triphosphate hydrolases"/>
    <property type="match status" value="1"/>
</dbReference>
<dbReference type="SMART" id="SM00382">
    <property type="entry name" value="AAA"/>
    <property type="match status" value="1"/>
</dbReference>
<dbReference type="InterPro" id="IPR003593">
    <property type="entry name" value="AAA+_ATPase"/>
</dbReference>
<dbReference type="GO" id="GO:0006302">
    <property type="term" value="P:double-strand break repair"/>
    <property type="evidence" value="ECO:0007669"/>
    <property type="project" value="TreeGrafter"/>
</dbReference>
<feature type="domain" description="AAA+ ATPase" evidence="1">
    <location>
        <begin position="23"/>
        <end position="352"/>
    </location>
</feature>
<dbReference type="GO" id="GO:0005524">
    <property type="term" value="F:ATP binding"/>
    <property type="evidence" value="ECO:0007669"/>
    <property type="project" value="InterPro"/>
</dbReference>
<organism evidence="2">
    <name type="scientific">Leptolyngbya boryana CZ1</name>
    <dbReference type="NCBI Taxonomy" id="3060204"/>
    <lineage>
        <taxon>Bacteria</taxon>
        <taxon>Bacillati</taxon>
        <taxon>Cyanobacteriota</taxon>
        <taxon>Cyanophyceae</taxon>
        <taxon>Leptolyngbyales</taxon>
        <taxon>Leptolyngbyaceae</taxon>
        <taxon>Leptolyngbya group</taxon>
        <taxon>Leptolyngbya</taxon>
    </lineage>
</organism>
<dbReference type="GO" id="GO:0016887">
    <property type="term" value="F:ATP hydrolysis activity"/>
    <property type="evidence" value="ECO:0007669"/>
    <property type="project" value="InterPro"/>
</dbReference>
<reference evidence="2" key="1">
    <citation type="journal article" date="2023" name="Plants (Basel)">
        <title>Genomic Analysis of Leptolyngbya boryana CZ1 Reveals Efficient Carbon Fixation Modules.</title>
        <authorList>
            <person name="Bai X."/>
            <person name="Wang H."/>
            <person name="Cheng W."/>
            <person name="Wang J."/>
            <person name="Ma M."/>
            <person name="Hu H."/>
            <person name="Song Z."/>
            <person name="Ma H."/>
            <person name="Fan Y."/>
            <person name="Du C."/>
            <person name="Xu J."/>
        </authorList>
    </citation>
    <scope>NUCLEOTIDE SEQUENCE</scope>
    <source>
        <strain evidence="2">CZ1</strain>
    </source>
</reference>
<dbReference type="GO" id="GO:0000731">
    <property type="term" value="P:DNA synthesis involved in DNA repair"/>
    <property type="evidence" value="ECO:0007669"/>
    <property type="project" value="TreeGrafter"/>
</dbReference>
<gene>
    <name evidence="2" type="ORF">Q2T42_23040</name>
</gene>
<evidence type="ECO:0000313" key="2">
    <source>
        <dbReference type="EMBL" id="WNZ44674.1"/>
    </source>
</evidence>
<dbReference type="PANTHER" id="PTHR32182">
    <property type="entry name" value="DNA REPLICATION AND REPAIR PROTEIN RECF"/>
    <property type="match status" value="1"/>
</dbReference>
<protein>
    <submittedName>
        <fullName evidence="2">AAA family ATPase</fullName>
    </submittedName>
</protein>
<reference evidence="2" key="2">
    <citation type="submission" date="2023-07" db="EMBL/GenBank/DDBJ databases">
        <authorList>
            <person name="Bai X.-H."/>
            <person name="Wang H.-H."/>
            <person name="Wang J."/>
            <person name="Ma M.-Y."/>
            <person name="Hu H.-H."/>
            <person name="Song Z.-L."/>
            <person name="Ma H.-G."/>
            <person name="Fan Y."/>
            <person name="Du C.-Y."/>
            <person name="Xu J.-C."/>
        </authorList>
    </citation>
    <scope>NUCLEOTIDE SEQUENCE</scope>
    <source>
        <strain evidence="2">CZ1</strain>
    </source>
</reference>
<dbReference type="PANTHER" id="PTHR32182:SF23">
    <property type="entry name" value="ATP BINDING PROTEIN"/>
    <property type="match status" value="1"/>
</dbReference>
<dbReference type="InterPro" id="IPR003959">
    <property type="entry name" value="ATPase_AAA_core"/>
</dbReference>
<evidence type="ECO:0000259" key="1">
    <source>
        <dbReference type="SMART" id="SM00382"/>
    </source>
</evidence>
<accession>A0AA96WUZ1</accession>
<dbReference type="SUPFAM" id="SSF52540">
    <property type="entry name" value="P-loop containing nucleoside triphosphate hydrolases"/>
    <property type="match status" value="1"/>
</dbReference>
<name>A0AA96WUZ1_LEPBY</name>
<dbReference type="Pfam" id="PF13304">
    <property type="entry name" value="AAA_21"/>
    <property type="match status" value="1"/>
</dbReference>
<proteinExistence type="predicted"/>
<sequence length="432" mass="49449">MRIEALHLTNFRGFKDFKLEFPKSNALVLIGINGAGKSSILDSINSFLNLFVEHLIHLKPSKPLRFPRLGLDVDDIYDGEDTSTLSSTFSHGSETQTFEIEILQSITHASVYGFLAAIMHRQLREEPTSSLPILAYYPANRLIHSLDSRARSKPKAYDFTQFYAYQNAFANGLIHYEDFLNWFRLEEDLENEIISREDRSYVNPNLKTIRTALETFLSRLNVSEFSNLRVVRERRDSDYSFRSSITGSLEVDKAGVSLKIEQLSEGEKSIIMIVCDIARRLTIANPALDDPKTGYGIVLIDEIDNHLHPQWQRRILPALTTTFPNCQFITTTHSPQVLSNLQPEEIFVLNNGKISNNVSYSYGRDSNSILYEFMGVEKRPEWMRQQLDHAFHLIDEGNTDAAKSAIEELKQFLGQNDPDIVRANTLLQFLYE</sequence>
<dbReference type="EMBL" id="CP130144">
    <property type="protein sequence ID" value="WNZ44674.1"/>
    <property type="molecule type" value="Genomic_DNA"/>
</dbReference>